<keyword evidence="1" id="KW-0175">Coiled coil</keyword>
<dbReference type="SUPFAM" id="SSF57997">
    <property type="entry name" value="Tropomyosin"/>
    <property type="match status" value="1"/>
</dbReference>
<dbReference type="InParanoid" id="A0A1Z5KAB7"/>
<sequence>MATVSPSLQLRRMQQEAKAKELGQQLDNLKSRMEVRDEDDLSTELDALLRQLESKDSRIGSLESELEKKSVKIQELILQMEVLGQEIDGSYQDTLKALQNGDLAVVADRKQLEQKLSHMETLLSQSKLVTEHSAPNGSSFLTTEPQRQLPMSSNVTDFLQEHLSHSEEEKRSLIEEKVRLDSHIIELKQVQKIRDDKIALLEKKNLDQATQIVQLATQLADLQQSKNRVMGASGSEEEGFIEHLRFLARSAEEERDTLARRLEGKEAALKDTMTALEETKRNIDRLELSVQEQAAAKNQLSQELGMLQSTLATKESELQSMESAALSNKSIISSLTSDVTSLQSHLKSTEDKLTETSSAYAFAQEELARKQTALANLESDLHALEEQVEQKESELRASVEHANSLTRTLEQRNIHIQQMEEKVASVSKQAQDSADVLDEVRSAKQVAEENLLLLEKTIDDLKAQLVDSCASLERAQSQREEEREQLKAQIQDLIEQLSEKGVELQASENALNELRAQQEETLEIKEDTEKELSNHKAQLEEMKGRLEEAYREAEAVRLTMVNQIADLESRLAEIDQVAGLAKVALEKALDDKEASDAKIDDLQKQLVEAFQSSGEKNSTIIQDLQSRLEASQEEAILSKENVHQMQQALESAEQKSIELEQQLSQLNEMFRQAELENDAPSLQARVDVLENEVAELKVSLQSAEEKCLFQEEALKKAVEDSESHDRTVKVFENQMACLQKELDDFESQPDVSDDVSCALEAKIIELTNLMAGMEADLASSQTEYATLQSRLEQAQQTEQSLADKLEASMAELAKFIAEHAEEAELYRARGEQCVKLEAELKTFQQRVTTLETALAEIKNDSSSPQHKINAIEEEKQKLEADLKKQIHDLDSRLLDSTKEVQLLRVNLNQSLELRSTHASRLEELTAQLELFHSQLLEKDQVIAAKDKSLSEQAAKMEELIAHIAEVEGQLAESDKITKFSRTCSSRLEEEKRISEARSQKKIVEMETQLTESVRQVETLQTTLSSVEEEKRELKEKRKDLEAKLNNLTMLLRLKEEEIEAKDRNNRDHVMKVDDLMRQLAEVEGRLQVSNQVAEFLQSCLSKADEENRLNESKWQKKIGQLEIAIAETKRKSEIAVLRAEEEKRLSDSKAKDLVMSVERSVQRFLASHGQADIKILPTMDIVTPISDPPKQKHQEVFLAGVIPLAILAVWAGVSLPCMRPPVPSSVAPNIPAKKAPFKSFTVNPESNAWQNKTPTIGVTLSSSSDCLETVSTFFRTVAVKEPVVVKDDLPTKESAPTSSFWSSAPVNSVEKVSAKHVGQIHRAVTDLLSDSLMANQFN</sequence>
<accession>A0A1Z5KAB7</accession>
<feature type="coiled-coil region" evidence="1">
    <location>
        <begin position="346"/>
        <end position="559"/>
    </location>
</feature>
<reference evidence="2 3" key="1">
    <citation type="journal article" date="2015" name="Plant Cell">
        <title>Oil accumulation by the oleaginous diatom Fistulifera solaris as revealed by the genome and transcriptome.</title>
        <authorList>
            <person name="Tanaka T."/>
            <person name="Maeda Y."/>
            <person name="Veluchamy A."/>
            <person name="Tanaka M."/>
            <person name="Abida H."/>
            <person name="Marechal E."/>
            <person name="Bowler C."/>
            <person name="Muto M."/>
            <person name="Sunaga Y."/>
            <person name="Tanaka M."/>
            <person name="Yoshino T."/>
            <person name="Taniguchi T."/>
            <person name="Fukuda Y."/>
            <person name="Nemoto M."/>
            <person name="Matsumoto M."/>
            <person name="Wong P.S."/>
            <person name="Aburatani S."/>
            <person name="Fujibuchi W."/>
        </authorList>
    </citation>
    <scope>NUCLEOTIDE SEQUENCE [LARGE SCALE GENOMIC DNA]</scope>
    <source>
        <strain evidence="2 3">JPCC DA0580</strain>
    </source>
</reference>
<organism evidence="2 3">
    <name type="scientific">Fistulifera solaris</name>
    <name type="common">Oleaginous diatom</name>
    <dbReference type="NCBI Taxonomy" id="1519565"/>
    <lineage>
        <taxon>Eukaryota</taxon>
        <taxon>Sar</taxon>
        <taxon>Stramenopiles</taxon>
        <taxon>Ochrophyta</taxon>
        <taxon>Bacillariophyta</taxon>
        <taxon>Bacillariophyceae</taxon>
        <taxon>Bacillariophycidae</taxon>
        <taxon>Naviculales</taxon>
        <taxon>Naviculaceae</taxon>
        <taxon>Fistulifera</taxon>
    </lineage>
</organism>
<dbReference type="Proteomes" id="UP000198406">
    <property type="component" value="Unassembled WGS sequence"/>
</dbReference>
<comment type="caution">
    <text evidence="2">The sequence shown here is derived from an EMBL/GenBank/DDBJ whole genome shotgun (WGS) entry which is preliminary data.</text>
</comment>
<gene>
    <name evidence="2" type="ORF">FisN_15Hh002</name>
</gene>
<feature type="coiled-coil region" evidence="1">
    <location>
        <begin position="949"/>
        <end position="1092"/>
    </location>
</feature>
<feature type="coiled-coil region" evidence="1">
    <location>
        <begin position="585"/>
        <end position="888"/>
    </location>
</feature>
<evidence type="ECO:0000313" key="3">
    <source>
        <dbReference type="Proteomes" id="UP000198406"/>
    </source>
</evidence>
<name>A0A1Z5KAB7_FISSO</name>
<feature type="coiled-coil region" evidence="1">
    <location>
        <begin position="248"/>
        <end position="317"/>
    </location>
</feature>
<feature type="coiled-coil region" evidence="1">
    <location>
        <begin position="12"/>
        <end position="79"/>
    </location>
</feature>
<dbReference type="PANTHER" id="PTHR18937">
    <property type="entry name" value="STRUCTURAL MAINTENANCE OF CHROMOSOMES SMC FAMILY MEMBER"/>
    <property type="match status" value="1"/>
</dbReference>
<dbReference type="Gene3D" id="1.10.287.1490">
    <property type="match status" value="2"/>
</dbReference>
<evidence type="ECO:0000256" key="1">
    <source>
        <dbReference type="SAM" id="Coils"/>
    </source>
</evidence>
<keyword evidence="3" id="KW-1185">Reference proteome</keyword>
<protein>
    <submittedName>
        <fullName evidence="2">Uncharacterized protein</fullName>
    </submittedName>
</protein>
<dbReference type="EMBL" id="BDSP01000193">
    <property type="protein sequence ID" value="GAX23095.1"/>
    <property type="molecule type" value="Genomic_DNA"/>
</dbReference>
<dbReference type="OrthoDB" id="770890at2759"/>
<evidence type="ECO:0000313" key="2">
    <source>
        <dbReference type="EMBL" id="GAX23095.1"/>
    </source>
</evidence>
<proteinExistence type="predicted"/>